<evidence type="ECO:0008006" key="5">
    <source>
        <dbReference type="Google" id="ProtNLM"/>
    </source>
</evidence>
<keyword evidence="2" id="KW-1133">Transmembrane helix</keyword>
<dbReference type="Proteomes" id="UP001500730">
    <property type="component" value="Unassembled WGS sequence"/>
</dbReference>
<dbReference type="Pfam" id="PF04977">
    <property type="entry name" value="DivIC"/>
    <property type="match status" value="1"/>
</dbReference>
<feature type="transmembrane region" description="Helical" evidence="2">
    <location>
        <begin position="157"/>
        <end position="176"/>
    </location>
</feature>
<feature type="compositionally biased region" description="Low complexity" evidence="1">
    <location>
        <begin position="139"/>
        <end position="155"/>
    </location>
</feature>
<accession>A0ABP5Y4Q6</accession>
<evidence type="ECO:0000256" key="1">
    <source>
        <dbReference type="SAM" id="MobiDB-lite"/>
    </source>
</evidence>
<dbReference type="RefSeq" id="WP_344253234.1">
    <property type="nucleotide sequence ID" value="NZ_BAAARE010000003.1"/>
</dbReference>
<comment type="caution">
    <text evidence="3">The sequence shown here is derived from an EMBL/GenBank/DDBJ whole genome shotgun (WGS) entry which is preliminary data.</text>
</comment>
<gene>
    <name evidence="3" type="ORF">GCM10009858_08260</name>
</gene>
<protein>
    <recommendedName>
        <fullName evidence="5">Septum formation initiator</fullName>
    </recommendedName>
</protein>
<keyword evidence="2" id="KW-0812">Transmembrane</keyword>
<evidence type="ECO:0000313" key="4">
    <source>
        <dbReference type="Proteomes" id="UP001500730"/>
    </source>
</evidence>
<feature type="compositionally biased region" description="Low complexity" evidence="1">
    <location>
        <begin position="25"/>
        <end position="103"/>
    </location>
</feature>
<sequence length="290" mass="29403">MADRTPSRPGRPSSTGRPGGGARPGAGRQTPRPASGSGSGSTSASGSSSGAKPVSRPSPKTGSKPGPKPGAKPGSKPAPRAGSASSGPAAASSVSAGRPSSARTSGRAGAGRSSATRPGQSRPGAARTSRPGAGKERPALAARPRTPQAAPPSASTAWVRGAILLGIIVMLAVTIVPTLRSLVQQRGDTAAMQEKVADQQQSVQQLERQAALWKDPAYIEVQARERLKFVRVGDRAYTVIDPAADRASTPATPRPVVAAPLANAASPWYGKVWQSVQIADRPTAGVTRTK</sequence>
<keyword evidence="2" id="KW-0472">Membrane</keyword>
<keyword evidence="4" id="KW-1185">Reference proteome</keyword>
<dbReference type="EMBL" id="BAAARE010000003">
    <property type="protein sequence ID" value="GAA2473296.1"/>
    <property type="molecule type" value="Genomic_DNA"/>
</dbReference>
<organism evidence="3 4">
    <name type="scientific">Terrabacter carboxydivorans</name>
    <dbReference type="NCBI Taxonomy" id="619730"/>
    <lineage>
        <taxon>Bacteria</taxon>
        <taxon>Bacillati</taxon>
        <taxon>Actinomycetota</taxon>
        <taxon>Actinomycetes</taxon>
        <taxon>Micrococcales</taxon>
        <taxon>Intrasporangiaceae</taxon>
        <taxon>Terrabacter</taxon>
    </lineage>
</organism>
<evidence type="ECO:0000313" key="3">
    <source>
        <dbReference type="EMBL" id="GAA2473296.1"/>
    </source>
</evidence>
<feature type="compositionally biased region" description="Low complexity" evidence="1">
    <location>
        <begin position="7"/>
        <end position="16"/>
    </location>
</feature>
<name>A0ABP5Y4Q6_9MICO</name>
<proteinExistence type="predicted"/>
<evidence type="ECO:0000256" key="2">
    <source>
        <dbReference type="SAM" id="Phobius"/>
    </source>
</evidence>
<feature type="region of interest" description="Disordered" evidence="1">
    <location>
        <begin position="1"/>
        <end position="155"/>
    </location>
</feature>
<reference evidence="4" key="1">
    <citation type="journal article" date="2019" name="Int. J. Syst. Evol. Microbiol.">
        <title>The Global Catalogue of Microorganisms (GCM) 10K type strain sequencing project: providing services to taxonomists for standard genome sequencing and annotation.</title>
        <authorList>
            <consortium name="The Broad Institute Genomics Platform"/>
            <consortium name="The Broad Institute Genome Sequencing Center for Infectious Disease"/>
            <person name="Wu L."/>
            <person name="Ma J."/>
        </authorList>
    </citation>
    <scope>NUCLEOTIDE SEQUENCE [LARGE SCALE GENOMIC DNA]</scope>
    <source>
        <strain evidence="4">JCM 16259</strain>
    </source>
</reference>
<dbReference type="InterPro" id="IPR007060">
    <property type="entry name" value="FtsL/DivIC"/>
</dbReference>